<keyword evidence="2" id="KW-0238">DNA-binding</keyword>
<keyword evidence="6" id="KW-1185">Reference proteome</keyword>
<accession>A0ABT7Y5I8</accession>
<dbReference type="InterPro" id="IPR020449">
    <property type="entry name" value="Tscrpt_reg_AraC-type_HTH"/>
</dbReference>
<dbReference type="PANTHER" id="PTHR47894:SF4">
    <property type="entry name" value="HTH-TYPE TRANSCRIPTIONAL REGULATOR GADX"/>
    <property type="match status" value="1"/>
</dbReference>
<dbReference type="PROSITE" id="PS01124">
    <property type="entry name" value="HTH_ARAC_FAMILY_2"/>
    <property type="match status" value="1"/>
</dbReference>
<dbReference type="EMBL" id="JAUEOZ010000002">
    <property type="protein sequence ID" value="MDN2483272.1"/>
    <property type="molecule type" value="Genomic_DNA"/>
</dbReference>
<dbReference type="Proteomes" id="UP001169719">
    <property type="component" value="Unassembled WGS sequence"/>
</dbReference>
<dbReference type="InterPro" id="IPR009057">
    <property type="entry name" value="Homeodomain-like_sf"/>
</dbReference>
<keyword evidence="3" id="KW-0804">Transcription</keyword>
<keyword evidence="1" id="KW-0805">Transcription regulation</keyword>
<evidence type="ECO:0000256" key="2">
    <source>
        <dbReference type="ARBA" id="ARBA00023125"/>
    </source>
</evidence>
<evidence type="ECO:0000256" key="3">
    <source>
        <dbReference type="ARBA" id="ARBA00023163"/>
    </source>
</evidence>
<organism evidence="5 6">
    <name type="scientific">Vibrio agarivorans</name>
    <dbReference type="NCBI Taxonomy" id="153622"/>
    <lineage>
        <taxon>Bacteria</taxon>
        <taxon>Pseudomonadati</taxon>
        <taxon>Pseudomonadota</taxon>
        <taxon>Gammaproteobacteria</taxon>
        <taxon>Vibrionales</taxon>
        <taxon>Vibrionaceae</taxon>
        <taxon>Vibrio</taxon>
    </lineage>
</organism>
<feature type="domain" description="HTH araC/xylS-type" evidence="4">
    <location>
        <begin position="234"/>
        <end position="332"/>
    </location>
</feature>
<dbReference type="SUPFAM" id="SSF46689">
    <property type="entry name" value="Homeodomain-like"/>
    <property type="match status" value="1"/>
</dbReference>
<evidence type="ECO:0000313" key="5">
    <source>
        <dbReference type="EMBL" id="MDN2483272.1"/>
    </source>
</evidence>
<dbReference type="Pfam" id="PF12833">
    <property type="entry name" value="HTH_18"/>
    <property type="match status" value="1"/>
</dbReference>
<dbReference type="PRINTS" id="PR00032">
    <property type="entry name" value="HTHARAC"/>
</dbReference>
<dbReference type="PANTHER" id="PTHR47894">
    <property type="entry name" value="HTH-TYPE TRANSCRIPTIONAL REGULATOR GADX"/>
    <property type="match status" value="1"/>
</dbReference>
<dbReference type="InterPro" id="IPR018060">
    <property type="entry name" value="HTH_AraC"/>
</dbReference>
<evidence type="ECO:0000256" key="1">
    <source>
        <dbReference type="ARBA" id="ARBA00023015"/>
    </source>
</evidence>
<comment type="caution">
    <text evidence="5">The sequence shown here is derived from an EMBL/GenBank/DDBJ whole genome shotgun (WGS) entry which is preliminary data.</text>
</comment>
<dbReference type="Gene3D" id="1.10.10.60">
    <property type="entry name" value="Homeodomain-like"/>
    <property type="match status" value="1"/>
</dbReference>
<reference evidence="5" key="1">
    <citation type="submission" date="2024-05" db="EMBL/GenBank/DDBJ databases">
        <title>Genome Sequences of Four Agar- Degrading Marine Bacteria.</title>
        <authorList>
            <person name="Phillips E.K."/>
            <person name="Shaffer J.C."/>
            <person name="Henson M.W."/>
            <person name="Temperton B."/>
            <person name="Thrash C.J."/>
            <person name="Martin M.O."/>
        </authorList>
    </citation>
    <scope>NUCLEOTIDE SEQUENCE</scope>
    <source>
        <strain evidence="5">EKP203</strain>
    </source>
</reference>
<dbReference type="RefSeq" id="WP_289963329.1">
    <property type="nucleotide sequence ID" value="NZ_JAUEOZ010000002.1"/>
</dbReference>
<protein>
    <submittedName>
        <fullName evidence="5">Helix-turn-helix transcriptional regulator</fullName>
    </submittedName>
</protein>
<evidence type="ECO:0000259" key="4">
    <source>
        <dbReference type="PROSITE" id="PS01124"/>
    </source>
</evidence>
<gene>
    <name evidence="5" type="ORF">QWJ08_18170</name>
</gene>
<name>A0ABT7Y5I8_9VIBR</name>
<evidence type="ECO:0000313" key="6">
    <source>
        <dbReference type="Proteomes" id="UP001169719"/>
    </source>
</evidence>
<sequence length="336" mass="38709">MKDKDIHLVSRESVILFASMLKEVDSDIYGLLRQATIPNDIDTETDYRFLPESSLKNTLDLLAGKLSNQTLGWLFLRACKEKYIPRFVNKLSGCSTVKHAIERFCQQLNHESTGAKTSLQYAGETWWFVREKNGVDEAWFKYAEMFSVIFMCELIRAVTNDKWRPERVGIQSPCIDEFAKLPSMELAQFFLERPMTAVEINEATLSLPVSASRQKGVLKNARIEQQLDSLSFTQQFTLAITPYLSMGKLPIKIAAEILRMNVRTLQRKLAAENIIYKQFIEDLVFKEVSKRIIETDDAITQIAIRYGYSDGAHFTRSFKRIYGVSPLQYRKQNLDK</sequence>
<proteinExistence type="predicted"/>
<dbReference type="SMART" id="SM00342">
    <property type="entry name" value="HTH_ARAC"/>
    <property type="match status" value="1"/>
</dbReference>